<dbReference type="Gene3D" id="3.30.70.330">
    <property type="match status" value="1"/>
</dbReference>
<accession>A0AA41N5G6</accession>
<dbReference type="EMBL" id="JAATJV010391700">
    <property type="protein sequence ID" value="MBZ3884149.1"/>
    <property type="molecule type" value="Genomic_DNA"/>
</dbReference>
<dbReference type="InterPro" id="IPR035979">
    <property type="entry name" value="RBD_domain_sf"/>
</dbReference>
<comment type="caution">
    <text evidence="3">The sequence shown here is derived from an EMBL/GenBank/DDBJ whole genome shotgun (WGS) entry which is preliminary data.</text>
</comment>
<dbReference type="GO" id="GO:0003723">
    <property type="term" value="F:RNA binding"/>
    <property type="evidence" value="ECO:0007669"/>
    <property type="project" value="InterPro"/>
</dbReference>
<dbReference type="GO" id="GO:0006397">
    <property type="term" value="P:mRNA processing"/>
    <property type="evidence" value="ECO:0007669"/>
    <property type="project" value="InterPro"/>
</dbReference>
<dbReference type="SMART" id="SM00360">
    <property type="entry name" value="RRM"/>
    <property type="match status" value="1"/>
</dbReference>
<dbReference type="InterPro" id="IPR006509">
    <property type="entry name" value="RBM39_SF"/>
</dbReference>
<dbReference type="Proteomes" id="UP001166674">
    <property type="component" value="Unassembled WGS sequence"/>
</dbReference>
<protein>
    <submittedName>
        <fullName evidence="3">RNA-binding protein 23</fullName>
    </submittedName>
</protein>
<evidence type="ECO:0000256" key="1">
    <source>
        <dbReference type="SAM" id="MobiDB-lite"/>
    </source>
</evidence>
<keyword evidence="4" id="KW-1185">Reference proteome</keyword>
<dbReference type="InterPro" id="IPR012677">
    <property type="entry name" value="Nucleotide-bd_a/b_plait_sf"/>
</dbReference>
<organism evidence="3 4">
    <name type="scientific">Sciurus carolinensis</name>
    <name type="common">Eastern gray squirrel</name>
    <dbReference type="NCBI Taxonomy" id="30640"/>
    <lineage>
        <taxon>Eukaryota</taxon>
        <taxon>Metazoa</taxon>
        <taxon>Chordata</taxon>
        <taxon>Craniata</taxon>
        <taxon>Vertebrata</taxon>
        <taxon>Euteleostomi</taxon>
        <taxon>Mammalia</taxon>
        <taxon>Eutheria</taxon>
        <taxon>Euarchontoglires</taxon>
        <taxon>Glires</taxon>
        <taxon>Rodentia</taxon>
        <taxon>Sciuromorpha</taxon>
        <taxon>Sciuridae</taxon>
        <taxon>Sciurinae</taxon>
        <taxon>Sciurini</taxon>
        <taxon>Sciurus</taxon>
    </lineage>
</organism>
<dbReference type="AlphaFoldDB" id="A0AA41N5G6"/>
<dbReference type="SUPFAM" id="SSF54928">
    <property type="entry name" value="RNA-binding domain, RBD"/>
    <property type="match status" value="1"/>
</dbReference>
<evidence type="ECO:0000259" key="2">
    <source>
        <dbReference type="SMART" id="SM00360"/>
    </source>
</evidence>
<feature type="region of interest" description="Disordered" evidence="1">
    <location>
        <begin position="1"/>
        <end position="81"/>
    </location>
</feature>
<evidence type="ECO:0000313" key="4">
    <source>
        <dbReference type="Proteomes" id="UP001166674"/>
    </source>
</evidence>
<gene>
    <name evidence="3" type="ORF">SUZIE_176445</name>
</gene>
<dbReference type="GO" id="GO:0005634">
    <property type="term" value="C:nucleus"/>
    <property type="evidence" value="ECO:0007669"/>
    <property type="project" value="InterPro"/>
</dbReference>
<reference evidence="3" key="1">
    <citation type="submission" date="2020-03" db="EMBL/GenBank/DDBJ databases">
        <title>Studies in the Genomics of Life Span.</title>
        <authorList>
            <person name="Glass D."/>
        </authorList>
    </citation>
    <scope>NUCLEOTIDE SEQUENCE</scope>
    <source>
        <strain evidence="3">SUZIE</strain>
        <tissue evidence="3">Muscle</tissue>
    </source>
</reference>
<feature type="domain" description="RRM" evidence="2">
    <location>
        <begin position="268"/>
        <end position="330"/>
    </location>
</feature>
<name>A0AA41N5G6_SCICA</name>
<dbReference type="PANTHER" id="PTHR48036">
    <property type="entry name" value="SPLICING FACTOR (PAD-1), PUTATIVE (AFU_ORTHOLOGUE AFUA_1G15810)-RELATED"/>
    <property type="match status" value="1"/>
</dbReference>
<evidence type="ECO:0000313" key="3">
    <source>
        <dbReference type="EMBL" id="MBZ3884149.1"/>
    </source>
</evidence>
<sequence>MKDPEEGTSLAVTEEHKEQVRNKAKKEGIEPKGLSPPHKKSKAKKPEGSKDSSEDENGPEEKQSAEEMEGQSQEADSSKDANIIKDSEVTDHSVCDQDHPNATLKTISSFLKHLPNMTRAHGNHVIQSAQHSDHKSCLRLAALLFSFAYGTNTRKFRIKTLYTPIEFVIPTDPLPGTFTSADRWSLSLNIVFISLLSLSCQDAIVTQIIFHQNSSHSEGIAYKELCEIQSVPVCVTGHWADWAASQTEKNRLAAMVNNLQKGTGGPVCLYVGSLHFNITEDMRQGIFEPSGKIDNIILMKDSVTSYSRVCPMALEQLNGFERAGQPLRVGQVTKQLDDGTDITFPEGDQELDLGSAGELCSLWSKAEGAGIQLSTIAAAVL</sequence>
<feature type="compositionally biased region" description="Basic and acidic residues" evidence="1">
    <location>
        <begin position="13"/>
        <end position="30"/>
    </location>
</feature>
<proteinExistence type="predicted"/>
<dbReference type="InterPro" id="IPR000504">
    <property type="entry name" value="RRM_dom"/>
</dbReference>